<feature type="transmembrane region" description="Helical" evidence="1">
    <location>
        <begin position="42"/>
        <end position="66"/>
    </location>
</feature>
<name>M0CFJ7_9EURY</name>
<evidence type="ECO:0000313" key="2">
    <source>
        <dbReference type="EMBL" id="ELZ21137.1"/>
    </source>
</evidence>
<dbReference type="Proteomes" id="UP000011626">
    <property type="component" value="Unassembled WGS sequence"/>
</dbReference>
<dbReference type="InterPro" id="IPR055968">
    <property type="entry name" value="DUF7546"/>
</dbReference>
<keyword evidence="3" id="KW-1185">Reference proteome</keyword>
<feature type="transmembrane region" description="Helical" evidence="1">
    <location>
        <begin position="12"/>
        <end position="30"/>
    </location>
</feature>
<dbReference type="eggNOG" id="arCOG04547">
    <property type="taxonomic scope" value="Archaea"/>
</dbReference>
<keyword evidence="1" id="KW-0812">Transmembrane</keyword>
<feature type="transmembrane region" description="Helical" evidence="1">
    <location>
        <begin position="78"/>
        <end position="97"/>
    </location>
</feature>
<accession>M0CFJ7</accession>
<evidence type="ECO:0000313" key="3">
    <source>
        <dbReference type="Proteomes" id="UP000011626"/>
    </source>
</evidence>
<keyword evidence="1" id="KW-0472">Membrane</keyword>
<reference evidence="2 3" key="1">
    <citation type="journal article" date="2014" name="PLoS Genet.">
        <title>Phylogenetically driven sequencing of extremely halophilic archaea reveals strategies for static and dynamic osmo-response.</title>
        <authorList>
            <person name="Becker E.A."/>
            <person name="Seitzer P.M."/>
            <person name="Tritt A."/>
            <person name="Larsen D."/>
            <person name="Krusor M."/>
            <person name="Yao A.I."/>
            <person name="Wu D."/>
            <person name="Madern D."/>
            <person name="Eisen J.A."/>
            <person name="Darling A.E."/>
            <person name="Facciotti M.T."/>
        </authorList>
    </citation>
    <scope>NUCLEOTIDE SEQUENCE [LARGE SCALE GENOMIC DNA]</scope>
    <source>
        <strain evidence="2 3">2-9-1</strain>
    </source>
</reference>
<protein>
    <submittedName>
        <fullName evidence="2">Uncharacterized protein</fullName>
    </submittedName>
</protein>
<comment type="caution">
    <text evidence="2">The sequence shown here is derived from an EMBL/GenBank/DDBJ whole genome shotgun (WGS) entry which is preliminary data.</text>
</comment>
<proteinExistence type="predicted"/>
<dbReference type="EMBL" id="AOIU01000043">
    <property type="protein sequence ID" value="ELZ21137.1"/>
    <property type="molecule type" value="Genomic_DNA"/>
</dbReference>
<evidence type="ECO:0000256" key="1">
    <source>
        <dbReference type="SAM" id="Phobius"/>
    </source>
</evidence>
<organism evidence="2 3">
    <name type="scientific">Halosimplex carlsbadense 2-9-1</name>
    <dbReference type="NCBI Taxonomy" id="797114"/>
    <lineage>
        <taxon>Archaea</taxon>
        <taxon>Methanobacteriati</taxon>
        <taxon>Methanobacteriota</taxon>
        <taxon>Stenosarchaea group</taxon>
        <taxon>Halobacteria</taxon>
        <taxon>Halobacteriales</taxon>
        <taxon>Haloarculaceae</taxon>
        <taxon>Halosimplex</taxon>
    </lineage>
</organism>
<keyword evidence="1" id="KW-1133">Transmembrane helix</keyword>
<dbReference type="Pfam" id="PF24412">
    <property type="entry name" value="DUF7546"/>
    <property type="match status" value="1"/>
</dbReference>
<dbReference type="AlphaFoldDB" id="M0CFJ7"/>
<gene>
    <name evidence="2" type="ORF">C475_19303</name>
</gene>
<sequence>MYGGDWLRVSIFPYQLIGYIGLSYLVYVTLLDLDGSALTGILGFASCVSCTWPILSSFAALVFGGGSVVTSAAVKQPYGLSTLVFATSVLLLVWNPFSE</sequence>